<name>A0A7M7J2E9_VARDE</name>
<dbReference type="AlphaFoldDB" id="A0A7M7J2E9"/>
<evidence type="ECO:0000256" key="1">
    <source>
        <dbReference type="SAM" id="MobiDB-lite"/>
    </source>
</evidence>
<feature type="signal peptide" evidence="3">
    <location>
        <begin position="1"/>
        <end position="22"/>
    </location>
</feature>
<keyword evidence="2" id="KW-1133">Transmembrane helix</keyword>
<sequence length="151" mass="15564">MHVMKTTLTIAFAACAVLSVNGLGTKSAVRAGAAIAAIGAGALSQIAPAVVAAGLWAPPQHGHHEQHGEHGWESHGHGEGGRSYGHGHHGKPSHGIGHGHGHGYNEFGWASLPSPVVNVGPLLRHVALPPIHELLPRVNVALPRAHGLHGW</sequence>
<dbReference type="OrthoDB" id="10498141at2759"/>
<keyword evidence="2" id="KW-0472">Membrane</keyword>
<feature type="chain" id="PRO_5029499280" evidence="3">
    <location>
        <begin position="23"/>
        <end position="151"/>
    </location>
</feature>
<dbReference type="KEGG" id="vde:111243916"/>
<dbReference type="InParanoid" id="A0A7M7J2E9"/>
<dbReference type="Proteomes" id="UP000594260">
    <property type="component" value="Unplaced"/>
</dbReference>
<keyword evidence="2" id="KW-0812">Transmembrane</keyword>
<feature type="transmembrane region" description="Helical" evidence="2">
    <location>
        <begin position="32"/>
        <end position="57"/>
    </location>
</feature>
<reference evidence="4" key="1">
    <citation type="submission" date="2021-01" db="UniProtKB">
        <authorList>
            <consortium name="EnsemblMetazoa"/>
        </authorList>
    </citation>
    <scope>IDENTIFICATION</scope>
</reference>
<evidence type="ECO:0000256" key="3">
    <source>
        <dbReference type="SAM" id="SignalP"/>
    </source>
</evidence>
<proteinExistence type="predicted"/>
<keyword evidence="3" id="KW-0732">Signal</keyword>
<keyword evidence="5" id="KW-1185">Reference proteome</keyword>
<dbReference type="GeneID" id="111243916"/>
<feature type="compositionally biased region" description="Basic and acidic residues" evidence="1">
    <location>
        <begin position="62"/>
        <end position="80"/>
    </location>
</feature>
<evidence type="ECO:0000313" key="5">
    <source>
        <dbReference type="Proteomes" id="UP000594260"/>
    </source>
</evidence>
<feature type="compositionally biased region" description="Basic residues" evidence="1">
    <location>
        <begin position="85"/>
        <end position="99"/>
    </location>
</feature>
<accession>A0A7M7J2E9</accession>
<protein>
    <submittedName>
        <fullName evidence="4">Uncharacterized protein</fullName>
    </submittedName>
</protein>
<evidence type="ECO:0000313" key="4">
    <source>
        <dbReference type="EnsemblMetazoa" id="XP_022645989"/>
    </source>
</evidence>
<organism evidence="4 5">
    <name type="scientific">Varroa destructor</name>
    <name type="common">Honeybee mite</name>
    <dbReference type="NCBI Taxonomy" id="109461"/>
    <lineage>
        <taxon>Eukaryota</taxon>
        <taxon>Metazoa</taxon>
        <taxon>Ecdysozoa</taxon>
        <taxon>Arthropoda</taxon>
        <taxon>Chelicerata</taxon>
        <taxon>Arachnida</taxon>
        <taxon>Acari</taxon>
        <taxon>Parasitiformes</taxon>
        <taxon>Mesostigmata</taxon>
        <taxon>Gamasina</taxon>
        <taxon>Dermanyssoidea</taxon>
        <taxon>Varroidae</taxon>
        <taxon>Varroa</taxon>
    </lineage>
</organism>
<dbReference type="EnsemblMetazoa" id="XM_022790254">
    <property type="protein sequence ID" value="XP_022645989"/>
    <property type="gene ID" value="LOC111243916"/>
</dbReference>
<dbReference type="RefSeq" id="XP_022645989.1">
    <property type="nucleotide sequence ID" value="XM_022790254.1"/>
</dbReference>
<evidence type="ECO:0000256" key="2">
    <source>
        <dbReference type="SAM" id="Phobius"/>
    </source>
</evidence>
<feature type="region of interest" description="Disordered" evidence="1">
    <location>
        <begin position="58"/>
        <end position="99"/>
    </location>
</feature>